<dbReference type="OrthoDB" id="9805728at2"/>
<dbReference type="SUPFAM" id="SSF56281">
    <property type="entry name" value="Metallo-hydrolase/oxidoreductase"/>
    <property type="match status" value="1"/>
</dbReference>
<sequence length="292" mass="32879">MKDFFTLGFVLLLLLCGFRTTGYGQTGKPSKTAGPSPSKSILEQIKKHTTGTAIWWTGHNGWLIKSGDLLISTDLALEYGGRSAPTPVSALEIAPELDIYLVTHAHSDHFDPKTAKIFIKNSKCIFVLPESCLKTAQELGIPQERIRVAKPREPFELLGAKIEPIRAIHGNANFAVYFEANLQDCGYVITIGGKRFLQPGDSVLLEDQLFQEKIDVLFFSPTEHNTYIDNSVMLINRLSPSYILPQHHSTMTYDERDRFWAKGYPAEVKIRLSKPLQDRYHILEQGGYLEIK</sequence>
<gene>
    <name evidence="1" type="ORF">AHMF7616_00070</name>
</gene>
<dbReference type="InterPro" id="IPR036866">
    <property type="entry name" value="RibonucZ/Hydroxyglut_hydro"/>
</dbReference>
<dbReference type="EMBL" id="QASA01000001">
    <property type="protein sequence ID" value="RDC61491.1"/>
    <property type="molecule type" value="Genomic_DNA"/>
</dbReference>
<evidence type="ECO:0000313" key="1">
    <source>
        <dbReference type="EMBL" id="RDC61491.1"/>
    </source>
</evidence>
<dbReference type="Pfam" id="PF13483">
    <property type="entry name" value="Lactamase_B_3"/>
    <property type="match status" value="1"/>
</dbReference>
<comment type="caution">
    <text evidence="1">The sequence shown here is derived from an EMBL/GenBank/DDBJ whole genome shotgun (WGS) entry which is preliminary data.</text>
</comment>
<keyword evidence="2" id="KW-1185">Reference proteome</keyword>
<evidence type="ECO:0008006" key="3">
    <source>
        <dbReference type="Google" id="ProtNLM"/>
    </source>
</evidence>
<proteinExistence type="predicted"/>
<reference evidence="1 2" key="1">
    <citation type="submission" date="2018-04" db="EMBL/GenBank/DDBJ databases">
        <title>Adhaeribacter sp. HMF7616 genome sequencing and assembly.</title>
        <authorList>
            <person name="Kang H."/>
            <person name="Kang J."/>
            <person name="Cha I."/>
            <person name="Kim H."/>
            <person name="Joh K."/>
        </authorList>
    </citation>
    <scope>NUCLEOTIDE SEQUENCE [LARGE SCALE GENOMIC DNA]</scope>
    <source>
        <strain evidence="1 2">HMF7616</strain>
    </source>
</reference>
<dbReference type="RefSeq" id="WP_115371075.1">
    <property type="nucleotide sequence ID" value="NZ_QASA01000001.1"/>
</dbReference>
<dbReference type="AlphaFoldDB" id="A0A369Q9D3"/>
<name>A0A369Q9D3_9BACT</name>
<protein>
    <recommendedName>
        <fullName evidence="3">MBL fold metallo-hydrolase</fullName>
    </recommendedName>
</protein>
<dbReference type="PANTHER" id="PTHR43546">
    <property type="entry name" value="UPF0173 METAL-DEPENDENT HYDROLASE MJ1163-RELATED"/>
    <property type="match status" value="1"/>
</dbReference>
<dbReference type="Gene3D" id="3.60.15.10">
    <property type="entry name" value="Ribonuclease Z/Hydroxyacylglutathione hydrolase-like"/>
    <property type="match status" value="1"/>
</dbReference>
<accession>A0A369Q9D3</accession>
<evidence type="ECO:0000313" key="2">
    <source>
        <dbReference type="Proteomes" id="UP000253919"/>
    </source>
</evidence>
<dbReference type="InterPro" id="IPR050114">
    <property type="entry name" value="UPF0173_UPF0282_UlaG_hydrolase"/>
</dbReference>
<dbReference type="PANTHER" id="PTHR43546:SF3">
    <property type="entry name" value="UPF0173 METAL-DEPENDENT HYDROLASE MJ1163"/>
    <property type="match status" value="1"/>
</dbReference>
<organism evidence="1 2">
    <name type="scientific">Adhaeribacter pallidiroseus</name>
    <dbReference type="NCBI Taxonomy" id="2072847"/>
    <lineage>
        <taxon>Bacteria</taxon>
        <taxon>Pseudomonadati</taxon>
        <taxon>Bacteroidota</taxon>
        <taxon>Cytophagia</taxon>
        <taxon>Cytophagales</taxon>
        <taxon>Hymenobacteraceae</taxon>
        <taxon>Adhaeribacter</taxon>
    </lineage>
</organism>
<dbReference type="Proteomes" id="UP000253919">
    <property type="component" value="Unassembled WGS sequence"/>
</dbReference>